<dbReference type="GeneID" id="78775074"/>
<reference evidence="2 3" key="1">
    <citation type="submission" date="2019-12" db="EMBL/GenBank/DDBJ databases">
        <title>Chromosome-level assembly of the Caenorhabditis remanei genome.</title>
        <authorList>
            <person name="Teterina A.A."/>
            <person name="Willis J.H."/>
            <person name="Phillips P.C."/>
        </authorList>
    </citation>
    <scope>NUCLEOTIDE SEQUENCE [LARGE SCALE GENOMIC DNA]</scope>
    <source>
        <strain evidence="2 3">PX506</strain>
        <tissue evidence="2">Whole organism</tissue>
    </source>
</reference>
<feature type="region of interest" description="Disordered" evidence="1">
    <location>
        <begin position="1"/>
        <end position="48"/>
    </location>
</feature>
<name>A0A6A5H4M7_CAERE</name>
<proteinExistence type="predicted"/>
<organism evidence="2 3">
    <name type="scientific">Caenorhabditis remanei</name>
    <name type="common">Caenorhabditis vulgaris</name>
    <dbReference type="NCBI Taxonomy" id="31234"/>
    <lineage>
        <taxon>Eukaryota</taxon>
        <taxon>Metazoa</taxon>
        <taxon>Ecdysozoa</taxon>
        <taxon>Nematoda</taxon>
        <taxon>Chromadorea</taxon>
        <taxon>Rhabditida</taxon>
        <taxon>Rhabditina</taxon>
        <taxon>Rhabditomorpha</taxon>
        <taxon>Rhabditoidea</taxon>
        <taxon>Rhabditidae</taxon>
        <taxon>Peloderinae</taxon>
        <taxon>Caenorhabditis</taxon>
    </lineage>
</organism>
<feature type="compositionally biased region" description="Basic and acidic residues" evidence="1">
    <location>
        <begin position="25"/>
        <end position="40"/>
    </location>
</feature>
<dbReference type="CTD" id="78775074"/>
<gene>
    <name evidence="2" type="ORF">GCK72_011083</name>
</gene>
<comment type="caution">
    <text evidence="2">The sequence shown here is derived from an EMBL/GenBank/DDBJ whole genome shotgun (WGS) entry which is preliminary data.</text>
</comment>
<evidence type="ECO:0000313" key="2">
    <source>
        <dbReference type="EMBL" id="KAF1762820.1"/>
    </source>
</evidence>
<dbReference type="AlphaFoldDB" id="A0A6A5H4M7"/>
<evidence type="ECO:0000256" key="1">
    <source>
        <dbReference type="SAM" id="MobiDB-lite"/>
    </source>
</evidence>
<dbReference type="KEGG" id="crq:GCK72_011083"/>
<evidence type="ECO:0000313" key="3">
    <source>
        <dbReference type="Proteomes" id="UP000483820"/>
    </source>
</evidence>
<dbReference type="EMBL" id="WUAV01000003">
    <property type="protein sequence ID" value="KAF1762820.1"/>
    <property type="molecule type" value="Genomic_DNA"/>
</dbReference>
<accession>A0A6A5H4M7</accession>
<dbReference type="RefSeq" id="XP_053587779.1">
    <property type="nucleotide sequence ID" value="XM_053728202.1"/>
</dbReference>
<dbReference type="Proteomes" id="UP000483820">
    <property type="component" value="Chromosome III"/>
</dbReference>
<protein>
    <submittedName>
        <fullName evidence="2">Uncharacterized protein</fullName>
    </submittedName>
</protein>
<sequence>MARYGLEDIGMDDELGQIPPTPRRVTIDEDRIRRNRRDSDDTSPSATELINIPRRLLVQMKVRRKSRKILKMKKEKAVKGNRQ</sequence>